<accession>A0AAC9ARU5</accession>
<dbReference type="InterPro" id="IPR008984">
    <property type="entry name" value="SMAD_FHA_dom_sf"/>
</dbReference>
<dbReference type="SMART" id="SM00240">
    <property type="entry name" value="FHA"/>
    <property type="match status" value="1"/>
</dbReference>
<feature type="compositionally biased region" description="Low complexity" evidence="1">
    <location>
        <begin position="275"/>
        <end position="284"/>
    </location>
</feature>
<name>A0AAC9ARU5_AMIAI</name>
<reference evidence="3 5" key="1">
    <citation type="submission" date="2016-03" db="EMBL/GenBank/DDBJ databases">
        <title>Complete genome of Aminobacter aminovorans KCTC 2477.</title>
        <authorList>
            <person name="Kim K.M."/>
        </authorList>
    </citation>
    <scope>NUCLEOTIDE SEQUENCE [LARGE SCALE GENOMIC DNA]</scope>
    <source>
        <strain evidence="3 5">KCTC 2477</strain>
    </source>
</reference>
<dbReference type="AlphaFoldDB" id="A0AAC9ARU5"/>
<feature type="domain" description="FHA" evidence="2">
    <location>
        <begin position="26"/>
        <end position="76"/>
    </location>
</feature>
<dbReference type="InterPro" id="IPR017735">
    <property type="entry name" value="T6SS_FHA"/>
</dbReference>
<dbReference type="EMBL" id="JACICB010000015">
    <property type="protein sequence ID" value="MBB3707749.1"/>
    <property type="molecule type" value="Genomic_DNA"/>
</dbReference>
<dbReference type="KEGG" id="aak:AA2016_3605"/>
<evidence type="ECO:0000313" key="3">
    <source>
        <dbReference type="EMBL" id="AMS42526.1"/>
    </source>
</evidence>
<evidence type="ECO:0000256" key="1">
    <source>
        <dbReference type="SAM" id="MobiDB-lite"/>
    </source>
</evidence>
<dbReference type="SUPFAM" id="SSF49879">
    <property type="entry name" value="SMAD/FHA domain"/>
    <property type="match status" value="1"/>
</dbReference>
<gene>
    <name evidence="3" type="ORF">AA2016_3605</name>
    <name evidence="4" type="ORF">FHS67_004082</name>
</gene>
<dbReference type="EMBL" id="CP015005">
    <property type="protein sequence ID" value="AMS42526.1"/>
    <property type="molecule type" value="Genomic_DNA"/>
</dbReference>
<evidence type="ECO:0000313" key="4">
    <source>
        <dbReference type="EMBL" id="MBB3707749.1"/>
    </source>
</evidence>
<dbReference type="InterPro" id="IPR046883">
    <property type="entry name" value="T6SS_FHA_C"/>
</dbReference>
<dbReference type="PROSITE" id="PS50006">
    <property type="entry name" value="FHA_DOMAIN"/>
    <property type="match status" value="1"/>
</dbReference>
<dbReference type="Proteomes" id="UP000577697">
    <property type="component" value="Unassembled WGS sequence"/>
</dbReference>
<reference evidence="4 6" key="2">
    <citation type="submission" date="2020-08" db="EMBL/GenBank/DDBJ databases">
        <title>Genomic Encyclopedia of Type Strains, Phase IV (KMG-IV): sequencing the most valuable type-strain genomes for metagenomic binning, comparative biology and taxonomic classification.</title>
        <authorList>
            <person name="Goeker M."/>
        </authorList>
    </citation>
    <scope>NUCLEOTIDE SEQUENCE [LARGE SCALE GENOMIC DNA]</scope>
    <source>
        <strain evidence="4 6">DSM 10368</strain>
    </source>
</reference>
<protein>
    <submittedName>
        <fullName evidence="3">Type VI secretion protein</fullName>
    </submittedName>
    <submittedName>
        <fullName evidence="4">Type VI secretion system protein ImpI</fullName>
    </submittedName>
</protein>
<dbReference type="InterPro" id="IPR000253">
    <property type="entry name" value="FHA_dom"/>
</dbReference>
<proteinExistence type="predicted"/>
<sequence>MSLLLTLEQGPRAQAVRQTRLDQGELVIGRSPDADWQIDDPDMFVSRAHCKITSGQDGYVVVDTSSSGLFIDDAGSALGSGNSAQLRHGMRLRLGDYVVSVELQPTEAHLQHFKPTSSRTSVPQPAPAASRAPVGLGGDDFFSIKTDEEPQRPRPADLPNPFEHPEPGAFRAYERAGGSERNSPAFDDPFSLDPVATPVVNGHADDSQNGTAAFADPFGLASAETPKSKAEPVVTQSPSFDDGFDLPPMTPLPPAVDADPRETALAPPPVPAPAQPASVAPWDAPARRADTPPPPPMSLRAREKAAANVVAAPAAAPTPTPAPSDSALRAAFLRGMGLGENASSNRDPLAEMEKFGREYRLMLEGLMQLLRKRAEEKGNARIEQTIVGSSEVNPLKFLPTVDDALATILAERSPGFLAGEPAISDAIRDLAHHHVRAWRGLQGALRHMIDRFDPVALEEELKSSSSIEKLLAGGRSAKLWDLYKKRHREIALSAETRFMGEIGADFRNAYEEE</sequence>
<keyword evidence="6" id="KW-1185">Reference proteome</keyword>
<evidence type="ECO:0000313" key="6">
    <source>
        <dbReference type="Proteomes" id="UP000577697"/>
    </source>
</evidence>
<dbReference type="Gene3D" id="2.60.200.20">
    <property type="match status" value="1"/>
</dbReference>
<feature type="compositionally biased region" description="Polar residues" evidence="1">
    <location>
        <begin position="114"/>
        <end position="123"/>
    </location>
</feature>
<organism evidence="3 5">
    <name type="scientific">Aminobacter aminovorans</name>
    <name type="common">Chelatobacter heintzii</name>
    <dbReference type="NCBI Taxonomy" id="83263"/>
    <lineage>
        <taxon>Bacteria</taxon>
        <taxon>Pseudomonadati</taxon>
        <taxon>Pseudomonadota</taxon>
        <taxon>Alphaproteobacteria</taxon>
        <taxon>Hyphomicrobiales</taxon>
        <taxon>Phyllobacteriaceae</taxon>
        <taxon>Aminobacter</taxon>
    </lineage>
</organism>
<dbReference type="Proteomes" id="UP000075755">
    <property type="component" value="Chromosome"/>
</dbReference>
<dbReference type="CDD" id="cd00060">
    <property type="entry name" value="FHA"/>
    <property type="match status" value="1"/>
</dbReference>
<feature type="compositionally biased region" description="Basic and acidic residues" evidence="1">
    <location>
        <begin position="145"/>
        <end position="155"/>
    </location>
</feature>
<dbReference type="Pfam" id="PF00498">
    <property type="entry name" value="FHA"/>
    <property type="match status" value="1"/>
</dbReference>
<evidence type="ECO:0000259" key="2">
    <source>
        <dbReference type="PROSITE" id="PS50006"/>
    </source>
</evidence>
<dbReference type="Pfam" id="PF20232">
    <property type="entry name" value="T6SS_FHA_C"/>
    <property type="match status" value="1"/>
</dbReference>
<feature type="region of interest" description="Disordered" evidence="1">
    <location>
        <begin position="110"/>
        <end position="167"/>
    </location>
</feature>
<dbReference type="NCBIfam" id="TIGR03354">
    <property type="entry name" value="VI_FHA"/>
    <property type="match status" value="1"/>
</dbReference>
<dbReference type="RefSeq" id="WP_067962040.1">
    <property type="nucleotide sequence ID" value="NZ_CP015005.1"/>
</dbReference>
<evidence type="ECO:0000313" key="5">
    <source>
        <dbReference type="Proteomes" id="UP000075755"/>
    </source>
</evidence>
<feature type="region of interest" description="Disordered" evidence="1">
    <location>
        <begin position="224"/>
        <end position="299"/>
    </location>
</feature>